<evidence type="ECO:0000313" key="4">
    <source>
        <dbReference type="EMBL" id="CAH1789501.1"/>
    </source>
</evidence>
<evidence type="ECO:0000256" key="1">
    <source>
        <dbReference type="SAM" id="MobiDB-lite"/>
    </source>
</evidence>
<proteinExistence type="predicted"/>
<dbReference type="OrthoDB" id="5775605at2759"/>
<evidence type="ECO:0000256" key="2">
    <source>
        <dbReference type="SAM" id="Phobius"/>
    </source>
</evidence>
<gene>
    <name evidence="4" type="ORF">OFUS_LOCUS14846</name>
</gene>
<feature type="signal peptide" evidence="3">
    <location>
        <begin position="1"/>
        <end position="20"/>
    </location>
</feature>
<dbReference type="InterPro" id="IPR003609">
    <property type="entry name" value="Pan_app"/>
</dbReference>
<keyword evidence="2" id="KW-0812">Transmembrane</keyword>
<evidence type="ECO:0000313" key="5">
    <source>
        <dbReference type="Proteomes" id="UP000749559"/>
    </source>
</evidence>
<dbReference type="AlphaFoldDB" id="A0A8J1TS52"/>
<sequence>MEFKLICTFLLIWINDGIIGCPEIKTYINSKQPGGVAFKQSAFTQLKCQQLCLDYGPCQAADFHKQTKECLLHIGTTATSQESNTCCTHYKKIPCKTTTPLVTPDWSAIGSQHRMRTHSMLDTISRINADISDVQFMNQSSTEPAVSDTTVQYNLTPMRTTVSKSQSVFEEEVTTEAMTMQSSPATPFHTTHPDRRTTPLSPMDKDEVKITADSDKIQDSEKVRLKFEESDEDVMLSSEDDNDELDGFQNGPEVTDVSKEGTMGENLEESQGNTTNDGLDNEEDLKDESDEETLSEEDVEGENTNSNTSAGENEDDFTFDKDIDADDAGNVEKETGLKITTDLGTSTFKSEDDMSFDTAIDVDNTGDMSKEANTDDIKIPKENDVAIPNMVHCYTMIQNASQQGGDIYEGHNEDDCLELCTDSVNCVAVDFNRHFNSCWIHSYTNETSHEKDEPCCNHFKKDSCGDDSWYNLNDTESYKIDYISNNNTADPEMHIEVGCLRIYLNSSKMGGVTYSDQTAESCQELCFKGGNCASVDYDHVHKSCWMHLEGEEKKLQRNQSCCTHYEKDVCNVDFLLKNTTDNCSDSLTLFKLTHGVNQLGGRLEKGTYTEETCRDLCFEDEECKGVDYSNWDSTCWTHNHMNPEMLKKSPCCEHYEKMKVCQGECYFKTKSHKKIGGDVYRVLDEAGCKSLCSGNQNCTGYTFEKAGALCTIHDSSGQADQLVHDDCCDFFNRTQCFPYAHGDILTDPTVPPTGSTTTEIVMPVFPDFSIPPPNPDAEETPDENKGGFKLSTTSIIVIAVCAGVLVLTFVILIVIACVKRSKRRERSGLVISKSSPRNPNVWMRDYSNNGFRNPVYSVNEGEVVLEPLPKTPHRLPRAHTSSRPHSRTSIPRGYHTDIDHNQRRAYSPGPHSVRSNTRLIPDDGSSFPDGHSSIAPSLHNYGTMQSHITYDDGYHQWTEPTSVHLPRTQSAPSINEGVVYGPNEEEVVFDRRGVVYDRRPQHEHRHYNGVYPY</sequence>
<feature type="region of interest" description="Disordered" evidence="1">
    <location>
        <begin position="870"/>
        <end position="914"/>
    </location>
</feature>
<organism evidence="4 5">
    <name type="scientific">Owenia fusiformis</name>
    <name type="common">Polychaete worm</name>
    <dbReference type="NCBI Taxonomy" id="6347"/>
    <lineage>
        <taxon>Eukaryota</taxon>
        <taxon>Metazoa</taxon>
        <taxon>Spiralia</taxon>
        <taxon>Lophotrochozoa</taxon>
        <taxon>Annelida</taxon>
        <taxon>Polychaeta</taxon>
        <taxon>Sedentaria</taxon>
        <taxon>Canalipalpata</taxon>
        <taxon>Sabellida</taxon>
        <taxon>Oweniida</taxon>
        <taxon>Oweniidae</taxon>
        <taxon>Owenia</taxon>
    </lineage>
</organism>
<dbReference type="Proteomes" id="UP000749559">
    <property type="component" value="Unassembled WGS sequence"/>
</dbReference>
<reference evidence="4" key="1">
    <citation type="submission" date="2022-03" db="EMBL/GenBank/DDBJ databases">
        <authorList>
            <person name="Martin C."/>
        </authorList>
    </citation>
    <scope>NUCLEOTIDE SEQUENCE</scope>
</reference>
<dbReference type="SMART" id="SM00473">
    <property type="entry name" value="PAN_AP"/>
    <property type="match status" value="5"/>
</dbReference>
<name>A0A8J1TS52_OWEFU</name>
<evidence type="ECO:0000256" key="3">
    <source>
        <dbReference type="SAM" id="SignalP"/>
    </source>
</evidence>
<comment type="caution">
    <text evidence="4">The sequence shown here is derived from an EMBL/GenBank/DDBJ whole genome shotgun (WGS) entry which is preliminary data.</text>
</comment>
<feature type="compositionally biased region" description="Acidic residues" evidence="1">
    <location>
        <begin position="279"/>
        <end position="301"/>
    </location>
</feature>
<dbReference type="PROSITE" id="PS50948">
    <property type="entry name" value="PAN"/>
    <property type="match status" value="4"/>
</dbReference>
<accession>A0A8J1TS52</accession>
<keyword evidence="3" id="KW-0732">Signal</keyword>
<feature type="chain" id="PRO_5043725428" evidence="3">
    <location>
        <begin position="21"/>
        <end position="1013"/>
    </location>
</feature>
<protein>
    <submittedName>
        <fullName evidence="4">Uncharacterized protein</fullName>
    </submittedName>
</protein>
<keyword evidence="5" id="KW-1185">Reference proteome</keyword>
<keyword evidence="2" id="KW-0472">Membrane</keyword>
<feature type="transmembrane region" description="Helical" evidence="2">
    <location>
        <begin position="795"/>
        <end position="818"/>
    </location>
</feature>
<dbReference type="Gene3D" id="3.50.4.10">
    <property type="entry name" value="Hepatocyte Growth Factor"/>
    <property type="match status" value="2"/>
</dbReference>
<keyword evidence="2" id="KW-1133">Transmembrane helix</keyword>
<feature type="region of interest" description="Disordered" evidence="1">
    <location>
        <begin position="176"/>
        <end position="328"/>
    </location>
</feature>
<dbReference type="EMBL" id="CAIIXF020000007">
    <property type="protein sequence ID" value="CAH1789501.1"/>
    <property type="molecule type" value="Genomic_DNA"/>
</dbReference>
<dbReference type="PROSITE" id="PS00248">
    <property type="entry name" value="NGF_1"/>
    <property type="match status" value="1"/>
</dbReference>
<dbReference type="InterPro" id="IPR019846">
    <property type="entry name" value="Nerve_growth_factor_CS"/>
</dbReference>
<feature type="compositionally biased region" description="Polar residues" evidence="1">
    <location>
        <begin position="176"/>
        <end position="189"/>
    </location>
</feature>
<feature type="compositionally biased region" description="Polar residues" evidence="1">
    <location>
        <begin position="269"/>
        <end position="278"/>
    </location>
</feature>
<feature type="compositionally biased region" description="Basic residues" evidence="1">
    <location>
        <begin position="871"/>
        <end position="886"/>
    </location>
</feature>
<feature type="compositionally biased region" description="Basic and acidic residues" evidence="1">
    <location>
        <begin position="191"/>
        <end position="228"/>
    </location>
</feature>
<feature type="compositionally biased region" description="Acidic residues" evidence="1">
    <location>
        <begin position="229"/>
        <end position="246"/>
    </location>
</feature>
<feature type="compositionally biased region" description="Acidic residues" evidence="1">
    <location>
        <begin position="312"/>
        <end position="328"/>
    </location>
</feature>